<sequence length="114" mass="12357">MSMMGFTELTVPEANLVGMGVVARDHEGQVIAVASKKISGSFEALEVEAMATRFATGFAKDLGFRSMIFEGDNLEVINALTSHDALFIAVGLVIEDAYYEAKSSFDMFHFSHIG</sequence>
<keyword evidence="3" id="KW-1185">Reference proteome</keyword>
<dbReference type="Gene3D" id="3.30.420.10">
    <property type="entry name" value="Ribonuclease H-like superfamily/Ribonuclease H"/>
    <property type="match status" value="1"/>
</dbReference>
<dbReference type="CDD" id="cd06222">
    <property type="entry name" value="RNase_H_like"/>
    <property type="match status" value="1"/>
</dbReference>
<reference evidence="2 3" key="1">
    <citation type="journal article" date="2024" name="Plant J.">
        <title>Genome sequences and population genomics reveal climatic adaptation and genomic divergence between two closely related sweetgum species.</title>
        <authorList>
            <person name="Xu W.Q."/>
            <person name="Ren C.Q."/>
            <person name="Zhang X.Y."/>
            <person name="Comes H.P."/>
            <person name="Liu X.H."/>
            <person name="Li Y.G."/>
            <person name="Kettle C.J."/>
            <person name="Jalonen R."/>
            <person name="Gaisberger H."/>
            <person name="Ma Y.Z."/>
            <person name="Qiu Y.X."/>
        </authorList>
    </citation>
    <scope>NUCLEOTIDE SEQUENCE [LARGE SCALE GENOMIC DNA]</scope>
    <source>
        <strain evidence="2">Hangzhou</strain>
    </source>
</reference>
<dbReference type="PANTHER" id="PTHR47074">
    <property type="entry name" value="BNAC02G40300D PROTEIN"/>
    <property type="match status" value="1"/>
</dbReference>
<feature type="domain" description="RNase H type-1" evidence="1">
    <location>
        <begin position="17"/>
        <end position="113"/>
    </location>
</feature>
<accession>A0AAP0N6N6</accession>
<protein>
    <recommendedName>
        <fullName evidence="1">RNase H type-1 domain-containing protein</fullName>
    </recommendedName>
</protein>
<dbReference type="PANTHER" id="PTHR47074:SF48">
    <property type="entry name" value="POLYNUCLEOTIDYL TRANSFERASE, RIBONUCLEASE H-LIKE SUPERFAMILY PROTEIN"/>
    <property type="match status" value="1"/>
</dbReference>
<dbReference type="InterPro" id="IPR052929">
    <property type="entry name" value="RNase_H-like_EbsB-rel"/>
</dbReference>
<dbReference type="GO" id="GO:0004523">
    <property type="term" value="F:RNA-DNA hybrid ribonuclease activity"/>
    <property type="evidence" value="ECO:0007669"/>
    <property type="project" value="InterPro"/>
</dbReference>
<dbReference type="Pfam" id="PF13456">
    <property type="entry name" value="RVT_3"/>
    <property type="match status" value="1"/>
</dbReference>
<name>A0AAP0N6N6_LIQFO</name>
<dbReference type="InterPro" id="IPR036397">
    <property type="entry name" value="RNaseH_sf"/>
</dbReference>
<evidence type="ECO:0000313" key="3">
    <source>
        <dbReference type="Proteomes" id="UP001415857"/>
    </source>
</evidence>
<dbReference type="GO" id="GO:0003676">
    <property type="term" value="F:nucleic acid binding"/>
    <property type="evidence" value="ECO:0007669"/>
    <property type="project" value="InterPro"/>
</dbReference>
<dbReference type="InterPro" id="IPR044730">
    <property type="entry name" value="RNase_H-like_dom_plant"/>
</dbReference>
<comment type="caution">
    <text evidence="2">The sequence shown here is derived from an EMBL/GenBank/DDBJ whole genome shotgun (WGS) entry which is preliminary data.</text>
</comment>
<gene>
    <name evidence="2" type="ORF">L1049_001698</name>
</gene>
<organism evidence="2 3">
    <name type="scientific">Liquidambar formosana</name>
    <name type="common">Formosan gum</name>
    <dbReference type="NCBI Taxonomy" id="63359"/>
    <lineage>
        <taxon>Eukaryota</taxon>
        <taxon>Viridiplantae</taxon>
        <taxon>Streptophyta</taxon>
        <taxon>Embryophyta</taxon>
        <taxon>Tracheophyta</taxon>
        <taxon>Spermatophyta</taxon>
        <taxon>Magnoliopsida</taxon>
        <taxon>eudicotyledons</taxon>
        <taxon>Gunneridae</taxon>
        <taxon>Pentapetalae</taxon>
        <taxon>Saxifragales</taxon>
        <taxon>Altingiaceae</taxon>
        <taxon>Liquidambar</taxon>
    </lineage>
</organism>
<dbReference type="EMBL" id="JBBPBK010000329">
    <property type="protein sequence ID" value="KAK9265704.1"/>
    <property type="molecule type" value="Genomic_DNA"/>
</dbReference>
<evidence type="ECO:0000259" key="1">
    <source>
        <dbReference type="Pfam" id="PF13456"/>
    </source>
</evidence>
<evidence type="ECO:0000313" key="2">
    <source>
        <dbReference type="EMBL" id="KAK9265704.1"/>
    </source>
</evidence>
<dbReference type="InterPro" id="IPR002156">
    <property type="entry name" value="RNaseH_domain"/>
</dbReference>
<dbReference type="AlphaFoldDB" id="A0AAP0N6N6"/>
<proteinExistence type="predicted"/>
<dbReference type="Proteomes" id="UP001415857">
    <property type="component" value="Unassembled WGS sequence"/>
</dbReference>